<sequence length="497" mass="57653">MSLQTRNGIGAIFEIYYFIQPKTTGMRIINDTLEQVRDFQRDDLNTVRMESDSSKLTKNLDDQNLDDRVKVVPLYVPDDALVKVFMMHSSHKSALANAPFAAGFRRQETVALFSIGSEDLMIENDNYASVRTLAKQYIKLIKSAQRTGPYYLAGFSFGGILSYEVACQLRQDGEDIAMVTMLDTMSWLPKSFQENEAQFEKFQHFLLADLKEKMVARFLRSTALGRLGFTLVEFERLMNDLGSGERLCTALEERAKTMNVSLGDVRGHVTSLKDQSERACHAHLEWQPPEVKYEQTISYIRCQNVDQTKQSFVSWDLVELWESLTNNIDVITLPSSHFELLDQPYAEICGLVIMTTAVMKHRNLTEWQPSPRSNQEERLINFLKSAVEVLISYDDDFFNAKLWLSEEEKQFSMEHENEKQHKKIEIQLNDIRNIIPGKYAMFHSKTEMKQLDQNLIISLMIHCNQKLHIICQDERQRDYIMDAFEVLFGIPLIRFHY</sequence>
<dbReference type="OrthoDB" id="7466061at2759"/>
<dbReference type="InterPro" id="IPR029058">
    <property type="entry name" value="AB_hydrolase_fold"/>
</dbReference>
<gene>
    <name evidence="3" type="ORF">PACLA_8A022368</name>
</gene>
<name>A0A6S7J9W8_PARCT</name>
<comment type="caution">
    <text evidence="3">The sequence shown here is derived from an EMBL/GenBank/DDBJ whole genome shotgun (WGS) entry which is preliminary data.</text>
</comment>
<reference evidence="3" key="1">
    <citation type="submission" date="2020-04" db="EMBL/GenBank/DDBJ databases">
        <authorList>
            <person name="Alioto T."/>
            <person name="Alioto T."/>
            <person name="Gomez Garrido J."/>
        </authorList>
    </citation>
    <scope>NUCLEOTIDE SEQUENCE</scope>
    <source>
        <strain evidence="3">A484AB</strain>
    </source>
</reference>
<dbReference type="GO" id="GO:0016297">
    <property type="term" value="F:fatty acyl-[ACP] hydrolase activity"/>
    <property type="evidence" value="ECO:0007669"/>
    <property type="project" value="UniProtKB-EC"/>
</dbReference>
<dbReference type="Pfam" id="PF00975">
    <property type="entry name" value="Thioesterase"/>
    <property type="match status" value="1"/>
</dbReference>
<dbReference type="Gene3D" id="3.40.50.1820">
    <property type="entry name" value="alpha/beta hydrolase"/>
    <property type="match status" value="1"/>
</dbReference>
<dbReference type="AlphaFoldDB" id="A0A6S7J9W8"/>
<dbReference type="Gene3D" id="2.30.29.30">
    <property type="entry name" value="Pleckstrin-homology domain (PH domain)/Phosphotyrosine-binding domain (PTB)"/>
    <property type="match status" value="1"/>
</dbReference>
<keyword evidence="4" id="KW-1185">Reference proteome</keyword>
<protein>
    <recommendedName>
        <fullName evidence="1">oleoyl-[acyl-carrier-protein] hydrolase</fullName>
        <ecNumber evidence="1">3.1.2.14</ecNumber>
    </recommendedName>
</protein>
<organism evidence="3 4">
    <name type="scientific">Paramuricea clavata</name>
    <name type="common">Red gorgonian</name>
    <name type="synonym">Violescent sea-whip</name>
    <dbReference type="NCBI Taxonomy" id="317549"/>
    <lineage>
        <taxon>Eukaryota</taxon>
        <taxon>Metazoa</taxon>
        <taxon>Cnidaria</taxon>
        <taxon>Anthozoa</taxon>
        <taxon>Octocorallia</taxon>
        <taxon>Malacalcyonacea</taxon>
        <taxon>Plexauridae</taxon>
        <taxon>Paramuricea</taxon>
    </lineage>
</organism>
<evidence type="ECO:0000313" key="3">
    <source>
        <dbReference type="EMBL" id="CAB4027398.1"/>
    </source>
</evidence>
<feature type="domain" description="Thioesterase" evidence="2">
    <location>
        <begin position="84"/>
        <end position="346"/>
    </location>
</feature>
<evidence type="ECO:0000259" key="2">
    <source>
        <dbReference type="Pfam" id="PF00975"/>
    </source>
</evidence>
<proteinExistence type="predicted"/>
<dbReference type="SUPFAM" id="SSF53474">
    <property type="entry name" value="alpha/beta-Hydrolases"/>
    <property type="match status" value="1"/>
</dbReference>
<dbReference type="EMBL" id="CACRXK020014778">
    <property type="protein sequence ID" value="CAB4027398.1"/>
    <property type="molecule type" value="Genomic_DNA"/>
</dbReference>
<dbReference type="Proteomes" id="UP001152795">
    <property type="component" value="Unassembled WGS sequence"/>
</dbReference>
<dbReference type="InterPro" id="IPR001031">
    <property type="entry name" value="Thioesterase"/>
</dbReference>
<evidence type="ECO:0000313" key="4">
    <source>
        <dbReference type="Proteomes" id="UP001152795"/>
    </source>
</evidence>
<evidence type="ECO:0000256" key="1">
    <source>
        <dbReference type="ARBA" id="ARBA00012480"/>
    </source>
</evidence>
<dbReference type="EC" id="3.1.2.14" evidence="1"/>
<accession>A0A6S7J9W8</accession>
<dbReference type="InterPro" id="IPR011993">
    <property type="entry name" value="PH-like_dom_sf"/>
</dbReference>